<accession>A0AA37WS36</accession>
<keyword evidence="3" id="KW-1185">Reference proteome</keyword>
<proteinExistence type="predicted"/>
<feature type="region of interest" description="Disordered" evidence="1">
    <location>
        <begin position="1"/>
        <end position="34"/>
    </location>
</feature>
<evidence type="ECO:0000256" key="1">
    <source>
        <dbReference type="SAM" id="MobiDB-lite"/>
    </source>
</evidence>
<comment type="caution">
    <text evidence="2">The sequence shown here is derived from an EMBL/GenBank/DDBJ whole genome shotgun (WGS) entry which is preliminary data.</text>
</comment>
<organism evidence="2 3">
    <name type="scientific">Methylobacterium tardum</name>
    <dbReference type="NCBI Taxonomy" id="374432"/>
    <lineage>
        <taxon>Bacteria</taxon>
        <taxon>Pseudomonadati</taxon>
        <taxon>Pseudomonadota</taxon>
        <taxon>Alphaproteobacteria</taxon>
        <taxon>Hyphomicrobiales</taxon>
        <taxon>Methylobacteriaceae</taxon>
        <taxon>Methylobacterium</taxon>
    </lineage>
</organism>
<dbReference type="RefSeq" id="WP_238198589.1">
    <property type="nucleotide sequence ID" value="NZ_BPQZ01000025.1"/>
</dbReference>
<protein>
    <submittedName>
        <fullName evidence="2">Uncharacterized protein</fullName>
    </submittedName>
</protein>
<name>A0AA37WS36_9HYPH</name>
<feature type="compositionally biased region" description="Low complexity" evidence="1">
    <location>
        <begin position="1"/>
        <end position="13"/>
    </location>
</feature>
<evidence type="ECO:0000313" key="2">
    <source>
        <dbReference type="EMBL" id="GLS70854.1"/>
    </source>
</evidence>
<evidence type="ECO:0000313" key="3">
    <source>
        <dbReference type="Proteomes" id="UP001157440"/>
    </source>
</evidence>
<dbReference type="Proteomes" id="UP001157440">
    <property type="component" value="Unassembled WGS sequence"/>
</dbReference>
<dbReference type="Pfam" id="PF21810">
    <property type="entry name" value="DUF6880"/>
    <property type="match status" value="1"/>
</dbReference>
<dbReference type="EMBL" id="BSPL01000017">
    <property type="protein sequence ID" value="GLS70854.1"/>
    <property type="molecule type" value="Genomic_DNA"/>
</dbReference>
<reference evidence="3" key="1">
    <citation type="journal article" date="2019" name="Int. J. Syst. Evol. Microbiol.">
        <title>The Global Catalogue of Microorganisms (GCM) 10K type strain sequencing project: providing services to taxonomists for standard genome sequencing and annotation.</title>
        <authorList>
            <consortium name="The Broad Institute Genomics Platform"/>
            <consortium name="The Broad Institute Genome Sequencing Center for Infectious Disease"/>
            <person name="Wu L."/>
            <person name="Ma J."/>
        </authorList>
    </citation>
    <scope>NUCLEOTIDE SEQUENCE [LARGE SCALE GENOMIC DNA]</scope>
    <source>
        <strain evidence="3">NBRC 103632</strain>
    </source>
</reference>
<dbReference type="InterPro" id="IPR049245">
    <property type="entry name" value="DUF6880"/>
</dbReference>
<sequence>MARARAVKPAARAETPKARALPKGARRTTPTPETLAALGPDRLIALILGETARNPAFKKLVSAALASLQGPDAVAAIVDRRLTALEGAQSYIDWQKRRTFTADLNATVTVILNELRPLDPAAALDRLRRFLDGADAVLNRVDDSNGTIQGVFERASDAFVEIAAGLPPEDTARVAASLVASFGDDPFGPLGSVLADMVPKLAEDALADIDSRLAQAAAALPKTGNPRSEASSRREAARAQIVRLRQAIADRRGDPDAYIALETAILPGRENRVEVARRLLDAGRAVEALDWIRRMQDPGLRIATRADLIAGFDLRGPERERQALEIEVLEKLGRTEEAQALRWARFERDLDAPMLRTFLAKLPDFDDEEALQRALDHAETFPQPHRALAFLAAWPDLRRAAKLVTERPTVWQGDQYAVLAPAADALAQDHPLPATILYRRLLDGILEFGRSAAYTHGARYLTELDGLAGRLEPGAISPDPQAYREALRREHGRKHAFWNLVRD</sequence>
<dbReference type="AlphaFoldDB" id="A0AA37WS36"/>
<gene>
    <name evidence="2" type="ORF">GCM10007890_28670</name>
</gene>